<dbReference type="PANTHER" id="PTHR47837">
    <property type="entry name" value="GTP PYROPHOSPHOKINASE YJBM"/>
    <property type="match status" value="1"/>
</dbReference>
<accession>A0A6N9Z1K6</accession>
<dbReference type="InterPro" id="IPR052366">
    <property type="entry name" value="GTP_Pyrophosphokinase"/>
</dbReference>
<evidence type="ECO:0000259" key="1">
    <source>
        <dbReference type="SMART" id="SM00954"/>
    </source>
</evidence>
<keyword evidence="3" id="KW-1185">Reference proteome</keyword>
<protein>
    <recommendedName>
        <fullName evidence="1">RelA/SpoT domain-containing protein</fullName>
    </recommendedName>
</protein>
<dbReference type="Proteomes" id="UP000469194">
    <property type="component" value="Unassembled WGS sequence"/>
</dbReference>
<dbReference type="CDD" id="cd05399">
    <property type="entry name" value="NT_Rel-Spo_like"/>
    <property type="match status" value="1"/>
</dbReference>
<dbReference type="Gene3D" id="3.30.460.10">
    <property type="entry name" value="Beta Polymerase, domain 2"/>
    <property type="match status" value="1"/>
</dbReference>
<reference evidence="2 3" key="1">
    <citation type="submission" date="2019-10" db="EMBL/GenBank/DDBJ databases">
        <title>Bifidobacterium from non-human primates.</title>
        <authorList>
            <person name="Modesto M."/>
        </authorList>
    </citation>
    <scope>NUCLEOTIDE SEQUENCE [LARGE SCALE GENOMIC DNA]</scope>
    <source>
        <strain evidence="2 3">TRE17</strain>
    </source>
</reference>
<dbReference type="Pfam" id="PF04607">
    <property type="entry name" value="RelA_SpoT"/>
    <property type="match status" value="1"/>
</dbReference>
<dbReference type="SMART" id="SM00954">
    <property type="entry name" value="RelA_SpoT"/>
    <property type="match status" value="1"/>
</dbReference>
<comment type="caution">
    <text evidence="2">The sequence shown here is derived from an EMBL/GenBank/DDBJ whole genome shotgun (WGS) entry which is preliminary data.</text>
</comment>
<feature type="domain" description="RelA/SpoT" evidence="1">
    <location>
        <begin position="67"/>
        <end position="183"/>
    </location>
</feature>
<gene>
    <name evidence="2" type="ORF">GFD25_00500</name>
</gene>
<dbReference type="EMBL" id="WHZW01000001">
    <property type="protein sequence ID" value="NEG88507.1"/>
    <property type="molecule type" value="Genomic_DNA"/>
</dbReference>
<dbReference type="SUPFAM" id="SSF81301">
    <property type="entry name" value="Nucleotidyltransferase"/>
    <property type="match status" value="1"/>
</dbReference>
<proteinExistence type="predicted"/>
<evidence type="ECO:0000313" key="2">
    <source>
        <dbReference type="EMBL" id="NEG88507.1"/>
    </source>
</evidence>
<dbReference type="InterPro" id="IPR007685">
    <property type="entry name" value="RelA_SpoT"/>
</dbReference>
<evidence type="ECO:0000313" key="3">
    <source>
        <dbReference type="Proteomes" id="UP000469194"/>
    </source>
</evidence>
<dbReference type="PANTHER" id="PTHR47837:SF1">
    <property type="entry name" value="GTP PYROPHOSPHOKINASE YJBM"/>
    <property type="match status" value="1"/>
</dbReference>
<sequence length="357" mass="40147">MLRVSRSRATAAGRILGSNSRCEDASEYSREMVIAQRWRAQHVEPTERCFAKVLECSRNIPQSVATFRMKRMVSIVRKLRRPNTHFKLGELDDIGGCRLIVESIGQAEKAATWLAANLPLKNGAADKDYIARPQDSGYRSRHLLCNVVSDSASYHVEVQIRTRLQHCWSTAVEAAGEIYGTEYKSPAVRAGANGDDEQRLCFFKIVSSLFALEEGSPQVPGFEGDRAMLVHRLRDLECTRGLLDDLGAAVDSVFVTDVPEVSSELFLLKLSRENQYLDVDVFPVNELEEALRRYDAVERCIEIPDVDGMMSGESGYDNAVLVYARDAEQLAVAYPNYSTNVRYFLNKVEAYLRPFTQ</sequence>
<organism evidence="2 3">
    <name type="scientific">Bifidobacterium aerophilum</name>
    <dbReference type="NCBI Taxonomy" id="1798155"/>
    <lineage>
        <taxon>Bacteria</taxon>
        <taxon>Bacillati</taxon>
        <taxon>Actinomycetota</taxon>
        <taxon>Actinomycetes</taxon>
        <taxon>Bifidobacteriales</taxon>
        <taxon>Bifidobacteriaceae</taxon>
        <taxon>Bifidobacterium</taxon>
    </lineage>
</organism>
<name>A0A6N9Z1K6_9BIFI</name>
<dbReference type="GO" id="GO:0015969">
    <property type="term" value="P:guanosine tetraphosphate metabolic process"/>
    <property type="evidence" value="ECO:0007669"/>
    <property type="project" value="InterPro"/>
</dbReference>
<dbReference type="AlphaFoldDB" id="A0A6N9Z1K6"/>
<dbReference type="InterPro" id="IPR043519">
    <property type="entry name" value="NT_sf"/>
</dbReference>